<accession>A0A0F9P336</accession>
<dbReference type="AlphaFoldDB" id="A0A0F9P336"/>
<name>A0A0F9P336_9ZZZZ</name>
<evidence type="ECO:0008006" key="3">
    <source>
        <dbReference type="Google" id="ProtNLM"/>
    </source>
</evidence>
<organism evidence="2">
    <name type="scientific">marine sediment metagenome</name>
    <dbReference type="NCBI Taxonomy" id="412755"/>
    <lineage>
        <taxon>unclassified sequences</taxon>
        <taxon>metagenomes</taxon>
        <taxon>ecological metagenomes</taxon>
    </lineage>
</organism>
<dbReference type="EMBL" id="LAZR01003394">
    <property type="protein sequence ID" value="KKN18792.1"/>
    <property type="molecule type" value="Genomic_DNA"/>
</dbReference>
<dbReference type="InterPro" id="IPR038078">
    <property type="entry name" value="PhoU-like_sf"/>
</dbReference>
<evidence type="ECO:0000256" key="1">
    <source>
        <dbReference type="ARBA" id="ARBA00008591"/>
    </source>
</evidence>
<gene>
    <name evidence="2" type="ORF">LCGC14_0952160</name>
</gene>
<comment type="caution">
    <text evidence="2">The sequence shown here is derived from an EMBL/GenBank/DDBJ whole genome shotgun (WGS) entry which is preliminary data.</text>
</comment>
<dbReference type="InterPro" id="IPR018445">
    <property type="entry name" value="Put_Phosphate_transp_reg"/>
</dbReference>
<comment type="similarity">
    <text evidence="1">Belongs to the UPF0111 family.</text>
</comment>
<dbReference type="Gene3D" id="1.20.58.220">
    <property type="entry name" value="Phosphate transport system protein phou homolog 2, domain 2"/>
    <property type="match status" value="1"/>
</dbReference>
<reference evidence="2" key="1">
    <citation type="journal article" date="2015" name="Nature">
        <title>Complex archaea that bridge the gap between prokaryotes and eukaryotes.</title>
        <authorList>
            <person name="Spang A."/>
            <person name="Saw J.H."/>
            <person name="Jorgensen S.L."/>
            <person name="Zaremba-Niedzwiedzka K."/>
            <person name="Martijn J."/>
            <person name="Lind A.E."/>
            <person name="van Eijk R."/>
            <person name="Schleper C."/>
            <person name="Guy L."/>
            <person name="Ettema T.J."/>
        </authorList>
    </citation>
    <scope>NUCLEOTIDE SEQUENCE</scope>
</reference>
<sequence>MKLKPDKKKKLLDAANKFYTEVLRGADLLHESINDLIKGKMDNAKLDEVVESEHIADKEKEKFINILYQDKRALPFLVEDRYRLIKYIDIVSDDSEELARGLKVYPFKLYDDIKGGMQKLNDIYDKSIEILVEMIALMETDFKTAYGKSFEIEKLKRSAREAKYNILDVIYQKTKARSLQIYLTSKICIKLFDMIKRAEEISDFLRSLIVKYPSK</sequence>
<evidence type="ECO:0000313" key="2">
    <source>
        <dbReference type="EMBL" id="KKN18792.1"/>
    </source>
</evidence>
<proteinExistence type="inferred from homology"/>
<dbReference type="Pfam" id="PF01865">
    <property type="entry name" value="PhoU_div"/>
    <property type="match status" value="1"/>
</dbReference>
<protein>
    <recommendedName>
        <fullName evidence="3">PhoU domain-containing protein</fullName>
    </recommendedName>
</protein>